<dbReference type="RefSeq" id="WP_415864263.1">
    <property type="nucleotide sequence ID" value="NZ_CP134536.1"/>
</dbReference>
<evidence type="ECO:0000256" key="2">
    <source>
        <dbReference type="ARBA" id="ARBA00022475"/>
    </source>
</evidence>
<keyword evidence="5 6" id="KW-0472">Membrane</keyword>
<feature type="transmembrane region" description="Helical" evidence="6">
    <location>
        <begin position="30"/>
        <end position="50"/>
    </location>
</feature>
<keyword evidence="2" id="KW-1003">Cell membrane</keyword>
<evidence type="ECO:0000256" key="6">
    <source>
        <dbReference type="SAM" id="Phobius"/>
    </source>
</evidence>
<evidence type="ECO:0000256" key="5">
    <source>
        <dbReference type="ARBA" id="ARBA00023136"/>
    </source>
</evidence>
<evidence type="ECO:0000313" key="7">
    <source>
        <dbReference type="EMBL" id="WNH14257.1"/>
    </source>
</evidence>
<dbReference type="InterPro" id="IPR005171">
    <property type="entry name" value="Cyt_c_oxidase_su4_prok"/>
</dbReference>
<dbReference type="Pfam" id="PF03626">
    <property type="entry name" value="COX4_pro"/>
    <property type="match status" value="1"/>
</dbReference>
<keyword evidence="3 6" id="KW-0812">Transmembrane</keyword>
<name>A0ABY9Y848_9FLAO</name>
<proteinExistence type="predicted"/>
<reference evidence="7 8" key="1">
    <citation type="submission" date="2023-09" db="EMBL/GenBank/DDBJ databases">
        <title>Thalassobella suaedae gen. nov., sp. nov., a marine bacterium of the family Flavobacteriaceae isolated from a halophyte Suaeda japonica.</title>
        <authorList>
            <person name="Lee S.Y."/>
            <person name="Hwang C.Y."/>
        </authorList>
    </citation>
    <scope>NUCLEOTIDE SEQUENCE [LARGE SCALE GENOMIC DNA]</scope>
    <source>
        <strain evidence="7 8">HL-DH10</strain>
    </source>
</reference>
<accession>A0ABY9Y848</accession>
<evidence type="ECO:0000256" key="4">
    <source>
        <dbReference type="ARBA" id="ARBA00022989"/>
    </source>
</evidence>
<evidence type="ECO:0000256" key="1">
    <source>
        <dbReference type="ARBA" id="ARBA00004651"/>
    </source>
</evidence>
<keyword evidence="8" id="KW-1185">Reference proteome</keyword>
<keyword evidence="4 6" id="KW-1133">Transmembrane helix</keyword>
<comment type="subcellular location">
    <subcellularLocation>
        <location evidence="1">Cell membrane</location>
        <topology evidence="1">Multi-pass membrane protein</topology>
    </subcellularLocation>
</comment>
<dbReference type="Proteomes" id="UP001303407">
    <property type="component" value="Chromosome"/>
</dbReference>
<feature type="transmembrane region" description="Helical" evidence="6">
    <location>
        <begin position="57"/>
        <end position="76"/>
    </location>
</feature>
<sequence length="77" mass="8560">MKNTATLTWVILIMLTITSALISKLESKYIVLTILILSALKFLGIAFQFMELKKANAFWKGIIIGFVVLFGIGILLV</sequence>
<organism evidence="7 8">
    <name type="scientific">Thalassobellus suaedae</name>
    <dbReference type="NCBI Taxonomy" id="3074124"/>
    <lineage>
        <taxon>Bacteria</taxon>
        <taxon>Pseudomonadati</taxon>
        <taxon>Bacteroidota</taxon>
        <taxon>Flavobacteriia</taxon>
        <taxon>Flavobacteriales</taxon>
        <taxon>Flavobacteriaceae</taxon>
        <taxon>Thalassobellus</taxon>
    </lineage>
</organism>
<evidence type="ECO:0000313" key="8">
    <source>
        <dbReference type="Proteomes" id="UP001303407"/>
    </source>
</evidence>
<evidence type="ECO:0000256" key="3">
    <source>
        <dbReference type="ARBA" id="ARBA00022692"/>
    </source>
</evidence>
<dbReference type="EMBL" id="CP134536">
    <property type="protein sequence ID" value="WNH14257.1"/>
    <property type="molecule type" value="Genomic_DNA"/>
</dbReference>
<protein>
    <submittedName>
        <fullName evidence="7">Cytochrome C oxidase subunit IV family protein</fullName>
    </submittedName>
</protein>
<gene>
    <name evidence="7" type="ORF">RHP49_08390</name>
</gene>